<dbReference type="SUPFAM" id="SSF51246">
    <property type="entry name" value="Rudiment single hybrid motif"/>
    <property type="match status" value="1"/>
</dbReference>
<keyword evidence="7 14" id="KW-0067">ATP-binding</keyword>
<dbReference type="EMBL" id="CP159373">
    <property type="protein sequence ID" value="XCN75072.1"/>
    <property type="molecule type" value="Genomic_DNA"/>
</dbReference>
<dbReference type="PANTHER" id="PTHR18866">
    <property type="entry name" value="CARBOXYLASE:PYRUVATE/ACETYL-COA/PROPIONYL-COA CARBOXYLASE"/>
    <property type="match status" value="1"/>
</dbReference>
<comment type="pathway">
    <text evidence="2">Metabolic intermediate metabolism; propanoyl-CoA degradation; succinyl-CoA from propanoyl-CoA: step 1/3.</text>
</comment>
<feature type="domain" description="Lipoyl-binding" evidence="15">
    <location>
        <begin position="589"/>
        <end position="664"/>
    </location>
</feature>
<evidence type="ECO:0000256" key="3">
    <source>
        <dbReference type="ARBA" id="ARBA00013050"/>
    </source>
</evidence>
<comment type="catalytic activity">
    <reaction evidence="13">
        <text>propanoyl-CoA + hydrogencarbonate + ATP = (S)-methylmalonyl-CoA + ADP + phosphate + H(+)</text>
        <dbReference type="Rhea" id="RHEA:23720"/>
        <dbReference type="ChEBI" id="CHEBI:15378"/>
        <dbReference type="ChEBI" id="CHEBI:17544"/>
        <dbReference type="ChEBI" id="CHEBI:30616"/>
        <dbReference type="ChEBI" id="CHEBI:43474"/>
        <dbReference type="ChEBI" id="CHEBI:57327"/>
        <dbReference type="ChEBI" id="CHEBI:57392"/>
        <dbReference type="ChEBI" id="CHEBI:456216"/>
        <dbReference type="EC" id="6.4.1.3"/>
    </reaction>
    <physiologicalReaction direction="left-to-right" evidence="13">
        <dbReference type="Rhea" id="RHEA:23721"/>
    </physiologicalReaction>
</comment>
<protein>
    <recommendedName>
        <fullName evidence="3">propionyl-CoA carboxylase</fullName>
        <ecNumber evidence="3">6.4.1.3</ecNumber>
    </recommendedName>
</protein>
<dbReference type="Pfam" id="PF00289">
    <property type="entry name" value="Biotin_carb_N"/>
    <property type="match status" value="1"/>
</dbReference>
<dbReference type="NCBIfam" id="TIGR00514">
    <property type="entry name" value="accC"/>
    <property type="match status" value="1"/>
</dbReference>
<keyword evidence="4 18" id="KW-0436">Ligase</keyword>
<dbReference type="SUPFAM" id="SSF56059">
    <property type="entry name" value="Glutathione synthetase ATP-binding domain-like"/>
    <property type="match status" value="1"/>
</dbReference>
<evidence type="ECO:0000256" key="2">
    <source>
        <dbReference type="ARBA" id="ARBA00005060"/>
    </source>
</evidence>
<evidence type="ECO:0000259" key="16">
    <source>
        <dbReference type="PROSITE" id="PS50975"/>
    </source>
</evidence>
<organism evidence="18">
    <name type="scientific">Candidatus Electrothrix aestuarii</name>
    <dbReference type="NCBI Taxonomy" id="3062594"/>
    <lineage>
        <taxon>Bacteria</taxon>
        <taxon>Pseudomonadati</taxon>
        <taxon>Thermodesulfobacteriota</taxon>
        <taxon>Desulfobulbia</taxon>
        <taxon>Desulfobulbales</taxon>
        <taxon>Desulfobulbaceae</taxon>
        <taxon>Candidatus Electrothrix</taxon>
    </lineage>
</organism>
<accession>A0AAU8M0Q2</accession>
<evidence type="ECO:0000256" key="12">
    <source>
        <dbReference type="ARBA" id="ARBA00023267"/>
    </source>
</evidence>
<keyword evidence="6 14" id="KW-0547">Nucleotide-binding</keyword>
<dbReference type="Gene3D" id="2.40.50.100">
    <property type="match status" value="1"/>
</dbReference>
<dbReference type="InterPro" id="IPR000089">
    <property type="entry name" value="Biotin_lipoyl"/>
</dbReference>
<reference evidence="18" key="1">
    <citation type="journal article" date="2024" name="Syst. Appl. Microbiol.">
        <title>First single-strain enrichments of Electrothrix cable bacteria, description of E. aestuarii sp. nov. and E. rattekaaiensis sp. nov., and proposal of a cable bacteria taxonomy following the rules of the SeqCode.</title>
        <authorList>
            <person name="Plum-Jensen L.E."/>
            <person name="Schramm A."/>
            <person name="Marshall I.P.G."/>
        </authorList>
    </citation>
    <scope>NUCLEOTIDE SEQUENCE</scope>
    <source>
        <strain evidence="18">Rat1</strain>
    </source>
</reference>
<evidence type="ECO:0000256" key="8">
    <source>
        <dbReference type="ARBA" id="ARBA00022842"/>
    </source>
</evidence>
<dbReference type="PROSITE" id="PS50975">
    <property type="entry name" value="ATP_GRASP"/>
    <property type="match status" value="1"/>
</dbReference>
<evidence type="ECO:0000256" key="10">
    <source>
        <dbReference type="ARBA" id="ARBA00023098"/>
    </source>
</evidence>
<dbReference type="InterPro" id="IPR001882">
    <property type="entry name" value="Biotin_BS"/>
</dbReference>
<evidence type="ECO:0000256" key="11">
    <source>
        <dbReference type="ARBA" id="ARBA00023211"/>
    </source>
</evidence>
<evidence type="ECO:0000313" key="18">
    <source>
        <dbReference type="EMBL" id="XCN75072.1"/>
    </source>
</evidence>
<evidence type="ECO:0000256" key="7">
    <source>
        <dbReference type="ARBA" id="ARBA00022840"/>
    </source>
</evidence>
<gene>
    <name evidence="18" type="primary">accC</name>
    <name evidence="18" type="ORF">Q3M24_10180</name>
</gene>
<evidence type="ECO:0000256" key="13">
    <source>
        <dbReference type="ARBA" id="ARBA00049495"/>
    </source>
</evidence>
<dbReference type="Pfam" id="PF02786">
    <property type="entry name" value="CPSase_L_D2"/>
    <property type="match status" value="1"/>
</dbReference>
<dbReference type="GO" id="GO:0046872">
    <property type="term" value="F:metal ion binding"/>
    <property type="evidence" value="ECO:0007669"/>
    <property type="project" value="UniProtKB-KW"/>
</dbReference>
<dbReference type="PROSITE" id="PS00188">
    <property type="entry name" value="BIOTIN"/>
    <property type="match status" value="1"/>
</dbReference>
<dbReference type="PROSITE" id="PS50968">
    <property type="entry name" value="BIOTINYL_LIPOYL"/>
    <property type="match status" value="1"/>
</dbReference>
<dbReference type="FunFam" id="3.30.470.20:FF:000028">
    <property type="entry name" value="Methylcrotonoyl-CoA carboxylase subunit alpha, mitochondrial"/>
    <property type="match status" value="1"/>
</dbReference>
<dbReference type="PROSITE" id="PS00867">
    <property type="entry name" value="CPSASE_2"/>
    <property type="match status" value="1"/>
</dbReference>
<dbReference type="SUPFAM" id="SSF51230">
    <property type="entry name" value="Single hybrid motif"/>
    <property type="match status" value="1"/>
</dbReference>
<dbReference type="SMART" id="SM00878">
    <property type="entry name" value="Biotin_carb_C"/>
    <property type="match status" value="1"/>
</dbReference>
<dbReference type="FunFam" id="3.30.1490.20:FF:000018">
    <property type="entry name" value="Biotin carboxylase"/>
    <property type="match status" value="1"/>
</dbReference>
<evidence type="ECO:0000259" key="15">
    <source>
        <dbReference type="PROSITE" id="PS50968"/>
    </source>
</evidence>
<keyword evidence="12" id="KW-0092">Biotin</keyword>
<dbReference type="Pfam" id="PF00364">
    <property type="entry name" value="Biotin_lipoyl"/>
    <property type="match status" value="1"/>
</dbReference>
<evidence type="ECO:0000256" key="14">
    <source>
        <dbReference type="PROSITE-ProRule" id="PRU00409"/>
    </source>
</evidence>
<dbReference type="Gene3D" id="3.30.700.30">
    <property type="match status" value="1"/>
</dbReference>
<evidence type="ECO:0000256" key="1">
    <source>
        <dbReference type="ARBA" id="ARBA00001953"/>
    </source>
</evidence>
<dbReference type="InterPro" id="IPR050856">
    <property type="entry name" value="Biotin_carboxylase_complex"/>
</dbReference>
<dbReference type="Gene3D" id="3.30.470.20">
    <property type="entry name" value="ATP-grasp fold, B domain"/>
    <property type="match status" value="1"/>
</dbReference>
<dbReference type="InterPro" id="IPR011761">
    <property type="entry name" value="ATP-grasp"/>
</dbReference>
<dbReference type="GO" id="GO:0016042">
    <property type="term" value="P:lipid catabolic process"/>
    <property type="evidence" value="ECO:0007669"/>
    <property type="project" value="UniProtKB-KW"/>
</dbReference>
<feature type="domain" description="Biotin carboxylation" evidence="17">
    <location>
        <begin position="1"/>
        <end position="448"/>
    </location>
</feature>
<comment type="cofactor">
    <cofactor evidence="1">
        <name>biotin</name>
        <dbReference type="ChEBI" id="CHEBI:57586"/>
    </cofactor>
</comment>
<evidence type="ECO:0000256" key="5">
    <source>
        <dbReference type="ARBA" id="ARBA00022723"/>
    </source>
</evidence>
<reference evidence="18" key="2">
    <citation type="submission" date="2024-06" db="EMBL/GenBank/DDBJ databases">
        <authorList>
            <person name="Plum-Jensen L.E."/>
            <person name="Schramm A."/>
            <person name="Marshall I.P.G."/>
        </authorList>
    </citation>
    <scope>NUCLEOTIDE SEQUENCE</scope>
    <source>
        <strain evidence="18">Rat1</strain>
    </source>
</reference>
<keyword evidence="8" id="KW-0460">Magnesium</keyword>
<dbReference type="Pfam" id="PF18140">
    <property type="entry name" value="PCC_BT"/>
    <property type="match status" value="1"/>
</dbReference>
<dbReference type="InterPro" id="IPR016185">
    <property type="entry name" value="PreATP-grasp_dom_sf"/>
</dbReference>
<dbReference type="GO" id="GO:0005524">
    <property type="term" value="F:ATP binding"/>
    <property type="evidence" value="ECO:0007669"/>
    <property type="project" value="UniProtKB-UniRule"/>
</dbReference>
<dbReference type="PANTHER" id="PTHR18866:SF33">
    <property type="entry name" value="METHYLCROTONOYL-COA CARBOXYLASE SUBUNIT ALPHA, MITOCHONDRIAL-RELATED"/>
    <property type="match status" value="1"/>
</dbReference>
<proteinExistence type="predicted"/>
<evidence type="ECO:0000256" key="9">
    <source>
        <dbReference type="ARBA" id="ARBA00022963"/>
    </source>
</evidence>
<dbReference type="AlphaFoldDB" id="A0AAU8M0Q2"/>
<dbReference type="GO" id="GO:0004658">
    <property type="term" value="F:propionyl-CoA carboxylase activity"/>
    <property type="evidence" value="ECO:0007669"/>
    <property type="project" value="UniProtKB-EC"/>
</dbReference>
<name>A0AAU8M0Q2_9BACT</name>
<evidence type="ECO:0000256" key="6">
    <source>
        <dbReference type="ARBA" id="ARBA00022741"/>
    </source>
</evidence>
<dbReference type="CDD" id="cd06850">
    <property type="entry name" value="biotinyl_domain"/>
    <property type="match status" value="1"/>
</dbReference>
<dbReference type="NCBIfam" id="NF006367">
    <property type="entry name" value="PRK08591.1"/>
    <property type="match status" value="1"/>
</dbReference>
<dbReference type="InterPro" id="IPR011764">
    <property type="entry name" value="Biotin_carboxylation_dom"/>
</dbReference>
<dbReference type="InterPro" id="IPR005479">
    <property type="entry name" value="CPAse_ATP-bd"/>
</dbReference>
<dbReference type="SUPFAM" id="SSF52440">
    <property type="entry name" value="PreATP-grasp domain"/>
    <property type="match status" value="1"/>
</dbReference>
<keyword evidence="5" id="KW-0479">Metal-binding</keyword>
<dbReference type="KEGG" id="eaj:Q3M24_10180"/>
<dbReference type="InterPro" id="IPR005482">
    <property type="entry name" value="Biotin_COase_C"/>
</dbReference>
<feature type="domain" description="ATP-grasp" evidence="16">
    <location>
        <begin position="120"/>
        <end position="317"/>
    </location>
</feature>
<keyword evidence="10" id="KW-0443">Lipid metabolism</keyword>
<evidence type="ECO:0000256" key="4">
    <source>
        <dbReference type="ARBA" id="ARBA00022598"/>
    </source>
</evidence>
<dbReference type="InterPro" id="IPR041265">
    <property type="entry name" value="PCC_BT"/>
</dbReference>
<dbReference type="InterPro" id="IPR011054">
    <property type="entry name" value="Rudment_hybrid_motif"/>
</dbReference>
<evidence type="ECO:0000259" key="17">
    <source>
        <dbReference type="PROSITE" id="PS50979"/>
    </source>
</evidence>
<dbReference type="InterPro" id="IPR011053">
    <property type="entry name" value="Single_hybrid_motif"/>
</dbReference>
<keyword evidence="11" id="KW-0464">Manganese</keyword>
<dbReference type="Pfam" id="PF02785">
    <property type="entry name" value="Biotin_carb_C"/>
    <property type="match status" value="1"/>
</dbReference>
<dbReference type="InterPro" id="IPR005481">
    <property type="entry name" value="BC-like_N"/>
</dbReference>
<dbReference type="PROSITE" id="PS00866">
    <property type="entry name" value="CPSASE_1"/>
    <property type="match status" value="1"/>
</dbReference>
<dbReference type="FunFam" id="3.40.50.20:FF:000010">
    <property type="entry name" value="Propionyl-CoA carboxylase subunit alpha"/>
    <property type="match status" value="1"/>
</dbReference>
<dbReference type="PROSITE" id="PS50979">
    <property type="entry name" value="BC"/>
    <property type="match status" value="1"/>
</dbReference>
<sequence>MFTKILIANRGEIACRIIRTARAMGIKTVAVFSDADKSALHVRMADEAVHIGASAPTQSYLDVEKILSACKSTGAEAVHPGYGFLSENDTFCQRLGEEGIAFIGPPVGAITSMGDKITSKQIADQAGVNTIPGYDGILENAEQAVEKAAEIGYPVMLKATAGGGGKGMRIARNEQECREGFERAAGEALSSFGDDRILIEKYIEQPRHIEIQVMADQHGNAVYLGERECSLQRRHQKVIEEAPSPFLTPETRRQMGEQAVMLAKAVNYTSAGTVECIVDQEQNFYFLEMNTRLQVEHPITEMVTGYDLVELMIRVAAGEPLPMRQEDIELKGWALECRVYAEDPVRDFFPSTGRVTTYQPPYEDMTRVRLDSGVVEGSEISVYYDPMISKLVTRGEDREEAIAIMQDALDEYVIEGVATNINFLSALVAHPRFQRGELSTGFIGEEFAHGFRDTEVKVDAPDIPIVVAGIVHRLYTERAAKIGGQLPGHERRVGDSWVVVIGDVHKPLSVKPFQADCGYRVDYKGKNYRVKTDWQFSQKVFHGTINNQRFSLQVSRRGLGYTICYRGLRIDALVMSPQVAELYRYMPKKAEVDLSKFLLAPMPGLLVKLAVQPEQEVKVGQELAVIEAMKMENVLRAPADGKIASITANLGECLTVDQVILEFA</sequence>
<dbReference type="EC" id="6.4.1.3" evidence="3"/>
<dbReference type="InterPro" id="IPR004549">
    <property type="entry name" value="Acetyl_CoA_COase_biotin_COase"/>
</dbReference>
<keyword evidence="9" id="KW-0442">Lipid degradation</keyword>